<dbReference type="EMBL" id="CAJPDS010000018">
    <property type="protein sequence ID" value="CAF9916777.1"/>
    <property type="molecule type" value="Genomic_DNA"/>
</dbReference>
<gene>
    <name evidence="2" type="ORF">HETSPECPRED_003007</name>
</gene>
<dbReference type="AlphaFoldDB" id="A0A8H3I6K0"/>
<feature type="region of interest" description="Disordered" evidence="1">
    <location>
        <begin position="187"/>
        <end position="207"/>
    </location>
</feature>
<protein>
    <submittedName>
        <fullName evidence="2">Uncharacterized protein</fullName>
    </submittedName>
</protein>
<evidence type="ECO:0000313" key="3">
    <source>
        <dbReference type="Proteomes" id="UP000664521"/>
    </source>
</evidence>
<keyword evidence="3" id="KW-1185">Reference proteome</keyword>
<comment type="caution">
    <text evidence="2">The sequence shown here is derived from an EMBL/GenBank/DDBJ whole genome shotgun (WGS) entry which is preliminary data.</text>
</comment>
<accession>A0A8H3I6K0</accession>
<dbReference type="Proteomes" id="UP000664521">
    <property type="component" value="Unassembled WGS sequence"/>
</dbReference>
<organism evidence="2 3">
    <name type="scientific">Heterodermia speciosa</name>
    <dbReference type="NCBI Taxonomy" id="116794"/>
    <lineage>
        <taxon>Eukaryota</taxon>
        <taxon>Fungi</taxon>
        <taxon>Dikarya</taxon>
        <taxon>Ascomycota</taxon>
        <taxon>Pezizomycotina</taxon>
        <taxon>Lecanoromycetes</taxon>
        <taxon>OSLEUM clade</taxon>
        <taxon>Lecanoromycetidae</taxon>
        <taxon>Caliciales</taxon>
        <taxon>Physciaceae</taxon>
        <taxon>Heterodermia</taxon>
    </lineage>
</organism>
<evidence type="ECO:0000313" key="2">
    <source>
        <dbReference type="EMBL" id="CAF9916777.1"/>
    </source>
</evidence>
<sequence>MDPSFQLALEVTNILNPLGQAVSALKSLGLIDAIKRSGSDVLTELRLASFIGRHRIDEAIKIHFREAVAKSRQSTISKYIDIVLEAGAGPTVQEALKNPALFSMVIQLSALAFSHEEEPLANAFVEATERIARRSKRDADIVPDYVSLLGTVRACQQQTASFHWAPLYEAVERKILSALAKNEEGRLKSTNRNEWRNTSNPPKTKLNSVTNRRLPFKILESLLVGLLSLQSLEEDRVLHIKSDRGISTTVVWCHHVLGIGLSFRYGNVEVNFGNEPRNLIIEVSAAEDVCAIMMDPADPHEPLFTLHADDNDPIISLERRFQAFGFGSRVLMLADIGEEELRPASHKIIAYCLDLVKSSESSTSGEETSAGTLISTYRMPSENTIMNVAKFLFELDSIDADLIEDFTHSPIESIEKSLMLSGVNSLELVALVFVLSRIHPDDLDRCGNLPLSLRAFESLGPTHNWPRNSTKDDIGPITTIPQSFHILCHLMLGDSFSEEYIKPAVLVSAWGWSIFFGVIDALNPADASACDIRLLQGVPARNGLRRSRIIDGPTSLRPSTPGQTICEAPHVVHFPGLSTSKRGEVFVAHRFDAFVVTQSFEWIPEIPTSPMAIGREVASKRKQKMGFRKMIELCANAGRFPPCECDSNVCDPARYFESVFQPLGPQGHVENAQLVAEKHIFNLSLKWPAWRQSWTFGEESLSMPSLSEFQELVLERRVESTINPKDPSLSGSPGSWIFYVSENPAARWPQLACMDHSRVENLKVIIRGRSTCVECACKSPLLEELGPTLVLL</sequence>
<dbReference type="OrthoDB" id="4753470at2759"/>
<reference evidence="2" key="1">
    <citation type="submission" date="2021-03" db="EMBL/GenBank/DDBJ databases">
        <authorList>
            <person name="Tagirdzhanova G."/>
        </authorList>
    </citation>
    <scope>NUCLEOTIDE SEQUENCE</scope>
</reference>
<name>A0A8H3I6K0_9LECA</name>
<proteinExistence type="predicted"/>
<feature type="compositionally biased region" description="Polar residues" evidence="1">
    <location>
        <begin position="196"/>
        <end position="207"/>
    </location>
</feature>
<evidence type="ECO:0000256" key="1">
    <source>
        <dbReference type="SAM" id="MobiDB-lite"/>
    </source>
</evidence>